<proteinExistence type="predicted"/>
<keyword evidence="1" id="KW-1133">Transmembrane helix</keyword>
<keyword evidence="1" id="KW-0472">Membrane</keyword>
<protein>
    <submittedName>
        <fullName evidence="2">Uncharacterized protein</fullName>
    </submittedName>
</protein>
<reference evidence="2" key="1">
    <citation type="submission" date="2018-02" db="EMBL/GenBank/DDBJ databases">
        <title>Rhizophora mucronata_Transcriptome.</title>
        <authorList>
            <person name="Meera S.P."/>
            <person name="Sreeshan A."/>
            <person name="Augustine A."/>
        </authorList>
    </citation>
    <scope>NUCLEOTIDE SEQUENCE</scope>
    <source>
        <tissue evidence="2">Leaf</tissue>
    </source>
</reference>
<evidence type="ECO:0000256" key="1">
    <source>
        <dbReference type="SAM" id="Phobius"/>
    </source>
</evidence>
<feature type="transmembrane region" description="Helical" evidence="1">
    <location>
        <begin position="45"/>
        <end position="66"/>
    </location>
</feature>
<organism evidence="2">
    <name type="scientific">Rhizophora mucronata</name>
    <name type="common">Asiatic mangrove</name>
    <dbReference type="NCBI Taxonomy" id="61149"/>
    <lineage>
        <taxon>Eukaryota</taxon>
        <taxon>Viridiplantae</taxon>
        <taxon>Streptophyta</taxon>
        <taxon>Embryophyta</taxon>
        <taxon>Tracheophyta</taxon>
        <taxon>Spermatophyta</taxon>
        <taxon>Magnoliopsida</taxon>
        <taxon>eudicotyledons</taxon>
        <taxon>Gunneridae</taxon>
        <taxon>Pentapetalae</taxon>
        <taxon>rosids</taxon>
        <taxon>fabids</taxon>
        <taxon>Malpighiales</taxon>
        <taxon>Rhizophoraceae</taxon>
        <taxon>Rhizophora</taxon>
    </lineage>
</organism>
<name>A0A2P2PM87_RHIMU</name>
<accession>A0A2P2PM87</accession>
<dbReference type="AlphaFoldDB" id="A0A2P2PM87"/>
<sequence>MKLWGWCGKMVSFLCGKCQLELVSHAWVTLRRMKKRRNLQKAPDSAAWVLSWVTLVFTMSTSLHGFQDWICAI</sequence>
<keyword evidence="1" id="KW-0812">Transmembrane</keyword>
<dbReference type="EMBL" id="GGEC01075359">
    <property type="protein sequence ID" value="MBX55843.1"/>
    <property type="molecule type" value="Transcribed_RNA"/>
</dbReference>
<evidence type="ECO:0000313" key="2">
    <source>
        <dbReference type="EMBL" id="MBX55843.1"/>
    </source>
</evidence>